<keyword evidence="4" id="KW-0808">Transferase</keyword>
<evidence type="ECO:0000259" key="8">
    <source>
        <dbReference type="PROSITE" id="PS50237"/>
    </source>
</evidence>
<dbReference type="InterPro" id="IPR029071">
    <property type="entry name" value="Ubiquitin-like_domsf"/>
</dbReference>
<name>A0AAV9LL58_9SOLN</name>
<dbReference type="Pfam" id="PF00632">
    <property type="entry name" value="HECT"/>
    <property type="match status" value="1"/>
</dbReference>
<sequence length="865" mass="100051">MINGDNNRGITEKRKRTDQTPIQFFVRSLPKAKTLVENDKTNDLVGKNPSTFHLETWKITNEIISKISAILKSDYVCHASDLKDIIMLMKEFTFMILNENAKEACNHIQLFISSSAPTDLVMLYMSQDMAKKSIADKFIRKFINSFSTLTEDASDVCVLLVSEFCKLLKPAVGVDDELYLFCQSGLWLVVEMDKGIVSRFLIMIQFFVQFLNGKRFILLTSSTDPVEFIHHTITRITGIPIIEQRLIYQGKQLRSNQTLEDCGILRDTTIQLVIGQLLSTSNPQAWQLTDDLASLVFDILRSNDPSALTRGHHIIRMLKKATKHVADESIHRFIDSLMSTDLHMKRYNECARLILVFCKLLRRAVGLLEVVGIARCKKNVAKELLALNDAFIFVREVVAADLSRELELSMRSVESTGLTLTSIGILQQPFVSLNREAVHDREYIESLHHILSDMHIMLYNLLDKIEPCLRKLEDKLRLINDDRHIVLNKISKLFNNSEVFWQKLSQRKLSLSCLIGIYAMSFDDYRWIIEHKHFTMRMLEEARSGNKEESYEMLIDRSDFLEASFEYIVDEDPALLRGDLLLQFKHEEATEPGVLREWFFLVCREMFNPYKGLFVACPNDRRRMIALALMHKIQIGVVFDRVFFLQLAREDISLEDIRDADPTLYNSCKHILEMDPETLQPNGKDVVVNSKNRKEYVNLLIQHRFVTSIASQIAHFSQGFFNITTSSIKTSLFRSLYLKDLDKMLYGSGTAISVEDWKAHTNYNGYEENDHQISWFWKIVECMSAEQRKVLLFFWTSIRYLPLEGFCGLDSRLCIYRTSESCQHLPSAQACFYQLCVPPYFNRVMMQNRLDVITQEHIGCSFGNL</sequence>
<comment type="catalytic activity">
    <reaction evidence="1">
        <text>S-ubiquitinyl-[E2 ubiquitin-conjugating enzyme]-L-cysteine + [acceptor protein]-L-lysine = [E2 ubiquitin-conjugating enzyme]-L-cysteine + N(6)-ubiquitinyl-[acceptor protein]-L-lysine.</text>
        <dbReference type="EC" id="2.3.2.26"/>
    </reaction>
</comment>
<dbReference type="Pfam" id="PF00240">
    <property type="entry name" value="ubiquitin"/>
    <property type="match status" value="1"/>
</dbReference>
<comment type="caution">
    <text evidence="9">The sequence shown here is derived from an EMBL/GenBank/DDBJ whole genome shotgun (WGS) entry which is preliminary data.</text>
</comment>
<evidence type="ECO:0000256" key="4">
    <source>
        <dbReference type="ARBA" id="ARBA00022679"/>
    </source>
</evidence>
<evidence type="ECO:0000256" key="5">
    <source>
        <dbReference type="ARBA" id="ARBA00022786"/>
    </source>
</evidence>
<evidence type="ECO:0000256" key="1">
    <source>
        <dbReference type="ARBA" id="ARBA00000885"/>
    </source>
</evidence>
<dbReference type="Gene3D" id="3.10.20.90">
    <property type="entry name" value="Phosphatidylinositol 3-kinase Catalytic Subunit, Chain A, domain 1"/>
    <property type="match status" value="1"/>
</dbReference>
<evidence type="ECO:0000256" key="6">
    <source>
        <dbReference type="PROSITE-ProRule" id="PRU00104"/>
    </source>
</evidence>
<feature type="domain" description="HECT" evidence="8">
    <location>
        <begin position="572"/>
        <end position="865"/>
    </location>
</feature>
<dbReference type="SMART" id="SM00213">
    <property type="entry name" value="UBQ"/>
    <property type="match status" value="1"/>
</dbReference>
<dbReference type="GO" id="GO:0000209">
    <property type="term" value="P:protein polyubiquitination"/>
    <property type="evidence" value="ECO:0007669"/>
    <property type="project" value="TreeGrafter"/>
</dbReference>
<dbReference type="FunFam" id="3.30.2410.10:FF:000020">
    <property type="entry name" value="E3 ubiquitin-protein ligase UPL5"/>
    <property type="match status" value="1"/>
</dbReference>
<dbReference type="EMBL" id="JAWPEI010000005">
    <property type="protein sequence ID" value="KAK4726088.1"/>
    <property type="molecule type" value="Genomic_DNA"/>
</dbReference>
<evidence type="ECO:0000313" key="10">
    <source>
        <dbReference type="Proteomes" id="UP001311915"/>
    </source>
</evidence>
<dbReference type="Gene3D" id="3.30.2410.10">
    <property type="entry name" value="Hect, E3 ligase catalytic domain"/>
    <property type="match status" value="1"/>
</dbReference>
<organism evidence="9 10">
    <name type="scientific">Solanum pinnatisectum</name>
    <name type="common">tansyleaf nightshade</name>
    <dbReference type="NCBI Taxonomy" id="50273"/>
    <lineage>
        <taxon>Eukaryota</taxon>
        <taxon>Viridiplantae</taxon>
        <taxon>Streptophyta</taxon>
        <taxon>Embryophyta</taxon>
        <taxon>Tracheophyta</taxon>
        <taxon>Spermatophyta</taxon>
        <taxon>Magnoliopsida</taxon>
        <taxon>eudicotyledons</taxon>
        <taxon>Gunneridae</taxon>
        <taxon>Pentapetalae</taxon>
        <taxon>asterids</taxon>
        <taxon>lamiids</taxon>
        <taxon>Solanales</taxon>
        <taxon>Solanaceae</taxon>
        <taxon>Solanoideae</taxon>
        <taxon>Solaneae</taxon>
        <taxon>Solanum</taxon>
    </lineage>
</organism>
<protein>
    <recommendedName>
        <fullName evidence="3">HECT-type E3 ubiquitin transferase</fullName>
        <ecNumber evidence="3">2.3.2.26</ecNumber>
    </recommendedName>
</protein>
<keyword evidence="10" id="KW-1185">Reference proteome</keyword>
<dbReference type="InterPro" id="IPR000569">
    <property type="entry name" value="HECT_dom"/>
</dbReference>
<dbReference type="EC" id="2.3.2.26" evidence="3"/>
<feature type="domain" description="Ubiquitin-like" evidence="7">
    <location>
        <begin position="204"/>
        <end position="274"/>
    </location>
</feature>
<dbReference type="InterPro" id="IPR050409">
    <property type="entry name" value="E3_ubiq-protein_ligase"/>
</dbReference>
<dbReference type="InterPro" id="IPR000626">
    <property type="entry name" value="Ubiquitin-like_dom"/>
</dbReference>
<dbReference type="GO" id="GO:0061630">
    <property type="term" value="F:ubiquitin protein ligase activity"/>
    <property type="evidence" value="ECO:0007669"/>
    <property type="project" value="UniProtKB-EC"/>
</dbReference>
<dbReference type="Gene3D" id="3.30.2160.10">
    <property type="entry name" value="Hect, E3 ligase catalytic domain"/>
    <property type="match status" value="1"/>
</dbReference>
<evidence type="ECO:0000256" key="3">
    <source>
        <dbReference type="ARBA" id="ARBA00012485"/>
    </source>
</evidence>
<reference evidence="9 10" key="1">
    <citation type="submission" date="2023-10" db="EMBL/GenBank/DDBJ databases">
        <title>Genome-Wide Identification Analysis in wild type Solanum Pinnatisectum Reveals Some Genes Defensing Phytophthora Infestans.</title>
        <authorList>
            <person name="Sun C."/>
        </authorList>
    </citation>
    <scope>NUCLEOTIDE SEQUENCE [LARGE SCALE GENOMIC DNA]</scope>
    <source>
        <strain evidence="9">LQN</strain>
        <tissue evidence="9">Leaf</tissue>
    </source>
</reference>
<dbReference type="InterPro" id="IPR035983">
    <property type="entry name" value="Hect_E3_ubiquitin_ligase"/>
</dbReference>
<proteinExistence type="predicted"/>
<dbReference type="PROSITE" id="PS50053">
    <property type="entry name" value="UBIQUITIN_2"/>
    <property type="match status" value="1"/>
</dbReference>
<dbReference type="GO" id="GO:0006511">
    <property type="term" value="P:ubiquitin-dependent protein catabolic process"/>
    <property type="evidence" value="ECO:0007669"/>
    <property type="project" value="TreeGrafter"/>
</dbReference>
<dbReference type="PANTHER" id="PTHR11254">
    <property type="entry name" value="HECT DOMAIN UBIQUITIN-PROTEIN LIGASE"/>
    <property type="match status" value="1"/>
</dbReference>
<dbReference type="SMART" id="SM00119">
    <property type="entry name" value="HECTc"/>
    <property type="match status" value="1"/>
</dbReference>
<dbReference type="Proteomes" id="UP001311915">
    <property type="component" value="Unassembled WGS sequence"/>
</dbReference>
<evidence type="ECO:0000313" key="9">
    <source>
        <dbReference type="EMBL" id="KAK4726088.1"/>
    </source>
</evidence>
<accession>A0AAV9LL58</accession>
<evidence type="ECO:0000259" key="7">
    <source>
        <dbReference type="PROSITE" id="PS50053"/>
    </source>
</evidence>
<dbReference type="SUPFAM" id="SSF54236">
    <property type="entry name" value="Ubiquitin-like"/>
    <property type="match status" value="1"/>
</dbReference>
<comment type="pathway">
    <text evidence="2">Protein modification; protein ubiquitination.</text>
</comment>
<evidence type="ECO:0000256" key="2">
    <source>
        <dbReference type="ARBA" id="ARBA00004906"/>
    </source>
</evidence>
<dbReference type="Gene3D" id="3.90.1750.10">
    <property type="entry name" value="Hect, E3 ligase catalytic domains"/>
    <property type="match status" value="1"/>
</dbReference>
<keyword evidence="5 6" id="KW-0833">Ubl conjugation pathway</keyword>
<dbReference type="GO" id="GO:0005737">
    <property type="term" value="C:cytoplasm"/>
    <property type="evidence" value="ECO:0007669"/>
    <property type="project" value="TreeGrafter"/>
</dbReference>
<feature type="active site" description="Glycyl thioester intermediate" evidence="6">
    <location>
        <position position="831"/>
    </location>
</feature>
<dbReference type="PROSITE" id="PS50237">
    <property type="entry name" value="HECT"/>
    <property type="match status" value="1"/>
</dbReference>
<gene>
    <name evidence="9" type="ORF">R3W88_031005</name>
</gene>
<dbReference type="PANTHER" id="PTHR11254:SF430">
    <property type="entry name" value="E3 UBIQUITIN-PROTEIN LIGASE UPL5-LIKE"/>
    <property type="match status" value="1"/>
</dbReference>
<dbReference type="AlphaFoldDB" id="A0AAV9LL58"/>
<dbReference type="SUPFAM" id="SSF56204">
    <property type="entry name" value="Hect, E3 ligase catalytic domain"/>
    <property type="match status" value="1"/>
</dbReference>